<proteinExistence type="predicted"/>
<organism evidence="2">
    <name type="scientific">Anthurium amnicola</name>
    <dbReference type="NCBI Taxonomy" id="1678845"/>
    <lineage>
        <taxon>Eukaryota</taxon>
        <taxon>Viridiplantae</taxon>
        <taxon>Streptophyta</taxon>
        <taxon>Embryophyta</taxon>
        <taxon>Tracheophyta</taxon>
        <taxon>Spermatophyta</taxon>
        <taxon>Magnoliopsida</taxon>
        <taxon>Liliopsida</taxon>
        <taxon>Araceae</taxon>
        <taxon>Pothoideae</taxon>
        <taxon>Potheae</taxon>
        <taxon>Anthurium</taxon>
    </lineage>
</organism>
<feature type="non-terminal residue" evidence="2">
    <location>
        <position position="689"/>
    </location>
</feature>
<name>A0A1D1XZ60_9ARAE</name>
<sequence>MERLLRNGDHVLLGHAPRDPFSGSPSGLPPVVSQVDFSDVFGGPPRPTPGFRGSADACAPGGRGGGEEAAVPRRPWSYCLGEKPVFGRGGSPESSSRRRQLMGDDFFSDIFMGNESACPTPRKMDRDMFSSTPSSRALSPARPLPPATDVLSRHPSLPAQFSFTTRLAKGADHLAFTSSTPDFVYKNEMSFPDVLSLPSIANEPTNARRSVQSKECPKYDAHPSFNGSTLHYQTPHNQYRSLESMKLACNETNDTERKLKNDPSGLEAYSGSGYFHFSMYKWATIGVTLVMPYNLKDRVKVGAKVSTVSTQILQAAYLPPDNQSILQGLETFQNLTDLEDKSLLNDLATAEDHDISLMDELKEVLPALSDAKSIQSDITDKSGDEEISGQIQKKASMASDYIMKDADDTAAYEQKQENAFSRYTEKAMQKIHDAPATMEDKMGSRAKGMVKEFVKIFKQGPVPRSGVTVENQAKRPRIRNGIKGGLEAQISARVANTEEYEEEVDNETMPTPPVAANQNLGTGEKPASDGCLSMQKMDDLSSEVKSTSSLLSDSTLDILDAPFSNIEEAYIDNIDECMELVLLVFRWKNYLRTRLKLQRLIYIKKKFKCQMLRYESGQGGRKEISDHCSQHCNMFFGLEVDGNQSHWLILLKGHQLGGHIKKLYCVYTQTNFSKRAPKCIRSILQKRSL</sequence>
<evidence type="ECO:0000256" key="1">
    <source>
        <dbReference type="SAM" id="MobiDB-lite"/>
    </source>
</evidence>
<dbReference type="AlphaFoldDB" id="A0A1D1XZ60"/>
<protein>
    <submittedName>
        <fullName evidence="2">Tryptophan synthase alpha chain</fullName>
    </submittedName>
</protein>
<reference evidence="2" key="1">
    <citation type="submission" date="2015-07" db="EMBL/GenBank/DDBJ databases">
        <title>Transcriptome Assembly of Anthurium amnicola.</title>
        <authorList>
            <person name="Suzuki J."/>
        </authorList>
    </citation>
    <scope>NUCLEOTIDE SEQUENCE</scope>
</reference>
<gene>
    <name evidence="2" type="primary">trpA_14</name>
    <name evidence="2" type="ORF">g.55348</name>
</gene>
<accession>A0A1D1XZ60</accession>
<feature type="region of interest" description="Disordered" evidence="1">
    <location>
        <begin position="118"/>
        <end position="153"/>
    </location>
</feature>
<feature type="compositionally biased region" description="Low complexity" evidence="1">
    <location>
        <begin position="130"/>
        <end position="141"/>
    </location>
</feature>
<evidence type="ECO:0000313" key="2">
    <source>
        <dbReference type="EMBL" id="JAT47663.1"/>
    </source>
</evidence>
<dbReference type="EMBL" id="GDJX01020273">
    <property type="protein sequence ID" value="JAT47663.1"/>
    <property type="molecule type" value="Transcribed_RNA"/>
</dbReference>